<reference evidence="1 2" key="1">
    <citation type="journal article" date="2017" name="Front. Microbiol.">
        <title>Double-Face Meets the Bacterial World: The Opportunistic Pathogen Stenotrophomonas maltophilia.</title>
        <authorList>
            <person name="Lira F."/>
            <person name="Berg G."/>
            <person name="Martinez J.L."/>
        </authorList>
    </citation>
    <scope>NUCLEOTIDE SEQUENCE [LARGE SCALE GENOMIC DNA]</scope>
    <source>
        <strain evidence="1 2">EA1</strain>
    </source>
</reference>
<dbReference type="OrthoDB" id="6039368at2"/>
<proteinExistence type="predicted"/>
<protein>
    <submittedName>
        <fullName evidence="1">Uncharacterized protein</fullName>
    </submittedName>
</protein>
<dbReference type="AlphaFoldDB" id="A0A2J0UFV5"/>
<accession>A0A2J0UFV5</accession>
<dbReference type="EMBL" id="NEQV01000001">
    <property type="protein sequence ID" value="PJL33741.1"/>
    <property type="molecule type" value="Genomic_DNA"/>
</dbReference>
<gene>
    <name evidence="1" type="ORF">B9Y64_01220</name>
</gene>
<evidence type="ECO:0000313" key="2">
    <source>
        <dbReference type="Proteomes" id="UP000230167"/>
    </source>
</evidence>
<comment type="caution">
    <text evidence="1">The sequence shown here is derived from an EMBL/GenBank/DDBJ whole genome shotgun (WGS) entry which is preliminary data.</text>
</comment>
<name>A0A2J0UFV5_STEMA</name>
<sequence length="78" mass="8931">MKITDFLVMDHYGDQIYADPHGNNIAFCCFDCGHPILAVALENQRGFDEMHPVACRGCKAKYFLDLRSHAGKLYIHRM</sequence>
<evidence type="ECO:0000313" key="1">
    <source>
        <dbReference type="EMBL" id="PJL33741.1"/>
    </source>
</evidence>
<dbReference type="Proteomes" id="UP000230167">
    <property type="component" value="Unassembled WGS sequence"/>
</dbReference>
<dbReference type="RefSeq" id="WP_100439169.1">
    <property type="nucleotide sequence ID" value="NZ_CBCPIZ010000001.1"/>
</dbReference>
<organism evidence="1 2">
    <name type="scientific">Stenotrophomonas maltophilia</name>
    <name type="common">Pseudomonas maltophilia</name>
    <name type="synonym">Xanthomonas maltophilia</name>
    <dbReference type="NCBI Taxonomy" id="40324"/>
    <lineage>
        <taxon>Bacteria</taxon>
        <taxon>Pseudomonadati</taxon>
        <taxon>Pseudomonadota</taxon>
        <taxon>Gammaproteobacteria</taxon>
        <taxon>Lysobacterales</taxon>
        <taxon>Lysobacteraceae</taxon>
        <taxon>Stenotrophomonas</taxon>
        <taxon>Stenotrophomonas maltophilia group</taxon>
    </lineage>
</organism>